<dbReference type="Pfam" id="PF00465">
    <property type="entry name" value="Fe-ADH"/>
    <property type="match status" value="1"/>
</dbReference>
<keyword evidence="2" id="KW-0560">Oxidoreductase</keyword>
<dbReference type="AlphaFoldDB" id="A0A1M5FM07"/>
<accession>A0A1M5FM07</accession>
<dbReference type="STRING" id="1122133.SAMN02745157_3097"/>
<dbReference type="PANTHER" id="PTHR11496">
    <property type="entry name" value="ALCOHOL DEHYDROGENASE"/>
    <property type="match status" value="1"/>
</dbReference>
<dbReference type="EMBL" id="FQUP01000003">
    <property type="protein sequence ID" value="SHF92550.1"/>
    <property type="molecule type" value="Genomic_DNA"/>
</dbReference>
<dbReference type="Pfam" id="PF25137">
    <property type="entry name" value="ADH_Fe_C"/>
    <property type="match status" value="1"/>
</dbReference>
<dbReference type="Gene3D" id="3.40.50.1970">
    <property type="match status" value="1"/>
</dbReference>
<evidence type="ECO:0000259" key="4">
    <source>
        <dbReference type="Pfam" id="PF00465"/>
    </source>
</evidence>
<dbReference type="GO" id="GO:0018506">
    <property type="term" value="F:maleylacetate reductase activity"/>
    <property type="evidence" value="ECO:0007669"/>
    <property type="project" value="InterPro"/>
</dbReference>
<evidence type="ECO:0000256" key="1">
    <source>
        <dbReference type="ARBA" id="ARBA00007358"/>
    </source>
</evidence>
<gene>
    <name evidence="6" type="ORF">SAMN02745157_3097</name>
</gene>
<dbReference type="Gene3D" id="1.20.1090.10">
    <property type="entry name" value="Dehydroquinate synthase-like - alpha domain"/>
    <property type="match status" value="1"/>
</dbReference>
<dbReference type="InterPro" id="IPR039697">
    <property type="entry name" value="Alcohol_dehydrogenase_Fe"/>
</dbReference>
<evidence type="ECO:0000313" key="6">
    <source>
        <dbReference type="EMBL" id="SHF92550.1"/>
    </source>
</evidence>
<protein>
    <submittedName>
        <fullName evidence="6">Maleylacetate reductase</fullName>
    </submittedName>
</protein>
<dbReference type="SUPFAM" id="SSF56796">
    <property type="entry name" value="Dehydroquinate synthase-like"/>
    <property type="match status" value="1"/>
</dbReference>
<dbReference type="InterPro" id="IPR001670">
    <property type="entry name" value="ADH_Fe/GldA"/>
</dbReference>
<evidence type="ECO:0000259" key="5">
    <source>
        <dbReference type="Pfam" id="PF25137"/>
    </source>
</evidence>
<keyword evidence="3" id="KW-0520">NAD</keyword>
<feature type="domain" description="Alcohol dehydrogenase iron-type/glycerol dehydrogenase GldA" evidence="4">
    <location>
        <begin position="12"/>
        <end position="153"/>
    </location>
</feature>
<dbReference type="CDD" id="cd08177">
    <property type="entry name" value="MAR"/>
    <property type="match status" value="1"/>
</dbReference>
<evidence type="ECO:0000256" key="3">
    <source>
        <dbReference type="ARBA" id="ARBA00023027"/>
    </source>
</evidence>
<proteinExistence type="inferred from homology"/>
<sequence>MMESFVFPGLTTRVVFGSGTMARAEEEIRRLGHDRVLVLSTPHQKADAEKLAGTIGALAAGVFAGATMHTPVEITDTAVEAFRASGATAVISLGGGSTTGLGKAIALRTGADQVVIPTTYAGSEMTDILGETSAGEKTTRRSPDIRPETVIYDVDLTLSLPVALTVTSAMNAIAHAMEAFYAPDRNPVIVLMIKDAMVAFRDGIPRLIEDPHDRAARSKALYAAWCCSTALGYVQMALHHKLAHVFGGSFDTPHAETHAILLPYTAAFNEAAVPELLTPIAEAFGGGSAGGGLWDFAKSVGSPLSLKAIGISEDDLDRATAIAVRNAYANPRPINPGSIRELLQTAWEGRRPGD</sequence>
<reference evidence="6 7" key="1">
    <citation type="submission" date="2016-11" db="EMBL/GenBank/DDBJ databases">
        <authorList>
            <person name="Jaros S."/>
            <person name="Januszkiewicz K."/>
            <person name="Wedrychowicz H."/>
        </authorList>
    </citation>
    <scope>NUCLEOTIDE SEQUENCE [LARGE SCALE GENOMIC DNA]</scope>
    <source>
        <strain evidence="6 7">DSM 19436</strain>
    </source>
</reference>
<dbReference type="InterPro" id="IPR034786">
    <property type="entry name" value="MAR"/>
</dbReference>
<evidence type="ECO:0000313" key="7">
    <source>
        <dbReference type="Proteomes" id="UP000184485"/>
    </source>
</evidence>
<name>A0A1M5FM07_9HYPH</name>
<feature type="domain" description="Fe-containing alcohol dehydrogenase-like C-terminal" evidence="5">
    <location>
        <begin position="165"/>
        <end position="347"/>
    </location>
</feature>
<dbReference type="InterPro" id="IPR056798">
    <property type="entry name" value="ADH_Fe_C"/>
</dbReference>
<comment type="similarity">
    <text evidence="1">Belongs to the iron-containing alcohol dehydrogenase family.</text>
</comment>
<dbReference type="OrthoDB" id="3812122at2"/>
<dbReference type="PANTHER" id="PTHR11496:SF102">
    <property type="entry name" value="ALCOHOL DEHYDROGENASE 4"/>
    <property type="match status" value="1"/>
</dbReference>
<dbReference type="GO" id="GO:0046872">
    <property type="term" value="F:metal ion binding"/>
    <property type="evidence" value="ECO:0007669"/>
    <property type="project" value="InterPro"/>
</dbReference>
<dbReference type="Proteomes" id="UP000184485">
    <property type="component" value="Unassembled WGS sequence"/>
</dbReference>
<keyword evidence="7" id="KW-1185">Reference proteome</keyword>
<organism evidence="6 7">
    <name type="scientific">Kaistia soli DSM 19436</name>
    <dbReference type="NCBI Taxonomy" id="1122133"/>
    <lineage>
        <taxon>Bacteria</taxon>
        <taxon>Pseudomonadati</taxon>
        <taxon>Pseudomonadota</taxon>
        <taxon>Alphaproteobacteria</taxon>
        <taxon>Hyphomicrobiales</taxon>
        <taxon>Kaistiaceae</taxon>
        <taxon>Kaistia</taxon>
    </lineage>
</organism>
<evidence type="ECO:0000256" key="2">
    <source>
        <dbReference type="ARBA" id="ARBA00023002"/>
    </source>
</evidence>
<dbReference type="RefSeq" id="WP_073054432.1">
    <property type="nucleotide sequence ID" value="NZ_FQUP01000003.1"/>
</dbReference>
<dbReference type="GO" id="GO:0004022">
    <property type="term" value="F:alcohol dehydrogenase (NAD+) activity"/>
    <property type="evidence" value="ECO:0007669"/>
    <property type="project" value="TreeGrafter"/>
</dbReference>